<dbReference type="AlphaFoldDB" id="A0A5J6HMI2"/>
<feature type="region of interest" description="Disordered" evidence="1">
    <location>
        <begin position="443"/>
        <end position="536"/>
    </location>
</feature>
<accession>A0A5J6HMI2</accession>
<proteinExistence type="predicted"/>
<dbReference type="RefSeq" id="WP_150477428.1">
    <property type="nucleotide sequence ID" value="NZ_CP023695.1"/>
</dbReference>
<dbReference type="InterPro" id="IPR025447">
    <property type="entry name" value="DUF4192"/>
</dbReference>
<keyword evidence="3" id="KW-1185">Reference proteome</keyword>
<dbReference type="OrthoDB" id="3264463at2"/>
<gene>
    <name evidence="2" type="ORF">CP975_26840</name>
</gene>
<name>A0A5J6HMI2_STRAD</name>
<dbReference type="KEGG" id="salw:CP975_26840"/>
<dbReference type="Proteomes" id="UP000326553">
    <property type="component" value="Chromosome"/>
</dbReference>
<organism evidence="2 3">
    <name type="scientific">Streptomyces alboniger</name>
    <dbReference type="NCBI Taxonomy" id="132473"/>
    <lineage>
        <taxon>Bacteria</taxon>
        <taxon>Bacillati</taxon>
        <taxon>Actinomycetota</taxon>
        <taxon>Actinomycetes</taxon>
        <taxon>Kitasatosporales</taxon>
        <taxon>Streptomycetaceae</taxon>
        <taxon>Streptomyces</taxon>
        <taxon>Streptomyces aurantiacus group</taxon>
    </lineage>
</organism>
<evidence type="ECO:0000313" key="2">
    <source>
        <dbReference type="EMBL" id="QEV20678.1"/>
    </source>
</evidence>
<feature type="compositionally biased region" description="Gly residues" evidence="1">
    <location>
        <begin position="497"/>
        <end position="519"/>
    </location>
</feature>
<feature type="region of interest" description="Disordered" evidence="1">
    <location>
        <begin position="1"/>
        <end position="75"/>
    </location>
</feature>
<feature type="compositionally biased region" description="Low complexity" evidence="1">
    <location>
        <begin position="39"/>
        <end position="58"/>
    </location>
</feature>
<dbReference type="Pfam" id="PF13830">
    <property type="entry name" value="DUF4192"/>
    <property type="match status" value="1"/>
</dbReference>
<feature type="compositionally biased region" description="Basic residues" evidence="1">
    <location>
        <begin position="522"/>
        <end position="536"/>
    </location>
</feature>
<sequence>MTNHSEAIGPIDPSDAAGPADPSDPTGPADPSDPIKSTDPIGAADAGVPDDAASPGGAIDAGGDTPSGDPFEDPLVTLRTPAELADALPYLLGFKPEESIVLIALHGERGRFGGRVRLGIPERSEDWPSVAQQLARCLVGGCERRGDRPDGIVAFLCREPGESESGQQVVQRLRPLAQVLRTACGALDVPVFEVVCISGGRFWTYCCPDTRCCPLEGTPLLRPGTSVLAAAATYMGVQAVATQGEIRARLTPWETAAVTDQERALDAAGLTLLPRILNEEDATAAETLDLARLIMARLAAAPPVSGTLEADNRDDELIAHDEAAALILGLQVRTTRDRAAEWMEGDEAPSALRLWRALSRRCVGAYEEHAAAPLSLAGWVAWSLGDVAEGQEALDMALRADCEYTFALLLHHACNEGMDPESIRRCLRGKREGRDDSDAEEAFGVLDGSSEPPGAEQVLETGASTAQEGAPRRRRRRLPRAPGSGGSRSSDAPRASGGPGGARGSGGPAGTHASGGPGTGPRNRRRTIRRGARNGR</sequence>
<reference evidence="2 3" key="1">
    <citation type="submission" date="2017-09" db="EMBL/GenBank/DDBJ databases">
        <authorList>
            <person name="Lee N."/>
            <person name="Cho B.-K."/>
        </authorList>
    </citation>
    <scope>NUCLEOTIDE SEQUENCE [LARGE SCALE GENOMIC DNA]</scope>
    <source>
        <strain evidence="2 3">ATCC 12461</strain>
    </source>
</reference>
<dbReference type="EMBL" id="CP023695">
    <property type="protein sequence ID" value="QEV20678.1"/>
    <property type="molecule type" value="Genomic_DNA"/>
</dbReference>
<protein>
    <submittedName>
        <fullName evidence="2">DUF4192 domain-containing protein</fullName>
    </submittedName>
</protein>
<evidence type="ECO:0000256" key="1">
    <source>
        <dbReference type="SAM" id="MobiDB-lite"/>
    </source>
</evidence>
<evidence type="ECO:0000313" key="3">
    <source>
        <dbReference type="Proteomes" id="UP000326553"/>
    </source>
</evidence>
<feature type="compositionally biased region" description="Low complexity" evidence="1">
    <location>
        <begin position="487"/>
        <end position="496"/>
    </location>
</feature>